<evidence type="ECO:0000313" key="3">
    <source>
        <dbReference type="Proteomes" id="UP001201217"/>
    </source>
</evidence>
<dbReference type="EMBL" id="JAKGTI010000002">
    <property type="protein sequence ID" value="MCF4099068.1"/>
    <property type="molecule type" value="Genomic_DNA"/>
</dbReference>
<dbReference type="Gene3D" id="3.10.129.10">
    <property type="entry name" value="Hotdog Thioesterase"/>
    <property type="match status" value="1"/>
</dbReference>
<organism evidence="2 3">
    <name type="scientific">Maritalea mediterranea</name>
    <dbReference type="NCBI Taxonomy" id="2909667"/>
    <lineage>
        <taxon>Bacteria</taxon>
        <taxon>Pseudomonadati</taxon>
        <taxon>Pseudomonadota</taxon>
        <taxon>Alphaproteobacteria</taxon>
        <taxon>Hyphomicrobiales</taxon>
        <taxon>Devosiaceae</taxon>
        <taxon>Maritalea</taxon>
    </lineage>
</organism>
<gene>
    <name evidence="2" type="ORF">L1I42_11270</name>
</gene>
<evidence type="ECO:0000259" key="1">
    <source>
        <dbReference type="Pfam" id="PF01575"/>
    </source>
</evidence>
<dbReference type="CDD" id="cd03454">
    <property type="entry name" value="YdeM"/>
    <property type="match status" value="1"/>
</dbReference>
<dbReference type="Pfam" id="PF01575">
    <property type="entry name" value="MaoC_dehydratas"/>
    <property type="match status" value="1"/>
</dbReference>
<name>A0ABS9E857_9HYPH</name>
<feature type="domain" description="MaoC-like" evidence="1">
    <location>
        <begin position="23"/>
        <end position="115"/>
    </location>
</feature>
<dbReference type="RefSeq" id="WP_236114626.1">
    <property type="nucleotide sequence ID" value="NZ_JAKGTI010000002.1"/>
</dbReference>
<dbReference type="InterPro" id="IPR029069">
    <property type="entry name" value="HotDog_dom_sf"/>
</dbReference>
<evidence type="ECO:0000313" key="2">
    <source>
        <dbReference type="EMBL" id="MCF4099068.1"/>
    </source>
</evidence>
<comment type="caution">
    <text evidence="2">The sequence shown here is derived from an EMBL/GenBank/DDBJ whole genome shotgun (WGS) entry which is preliminary data.</text>
</comment>
<reference evidence="2 3" key="1">
    <citation type="submission" date="2022-01" db="EMBL/GenBank/DDBJ databases">
        <title>Maritalea mediterranea sp. nov., isolated from marine plastic residues from the Malva-rosa beach (Valencia, Spain).</title>
        <authorList>
            <person name="Vidal-Verdu A."/>
            <person name="Molina-Menor E."/>
            <person name="Pascual J."/>
            <person name="Pereto J."/>
            <person name="Porcar M."/>
        </authorList>
    </citation>
    <scope>NUCLEOTIDE SEQUENCE [LARGE SCALE GENOMIC DNA]</scope>
    <source>
        <strain evidence="2 3">P4.10X</strain>
    </source>
</reference>
<proteinExistence type="predicted"/>
<dbReference type="InterPro" id="IPR002539">
    <property type="entry name" value="MaoC-like_dom"/>
</dbReference>
<dbReference type="PANTHER" id="PTHR43664:SF1">
    <property type="entry name" value="BETA-METHYLMALYL-COA DEHYDRATASE"/>
    <property type="match status" value="1"/>
</dbReference>
<dbReference type="SUPFAM" id="SSF54637">
    <property type="entry name" value="Thioesterase/thiol ester dehydrase-isomerase"/>
    <property type="match status" value="1"/>
</dbReference>
<dbReference type="InterPro" id="IPR052342">
    <property type="entry name" value="MCH/BMMD"/>
</dbReference>
<accession>A0ABS9E857</accession>
<sequence length="160" mass="17700">MNSQDRLHYEDLEEGTIIQLGQHTITKDEIISFAKEFDPLPFHLDEEVAKKSLLGGLASSGWQTAGITLRMLVDAFLGNVASKGGLGFENLKWKKPLMKGDTLTGTVTLSSLRLSKSHPEKAVMIFEFDMRNQKNQQVMTMSLANLVAVRHPKKTEGASA</sequence>
<protein>
    <submittedName>
        <fullName evidence="2">MaoC family dehydratase</fullName>
    </submittedName>
</protein>
<dbReference type="PANTHER" id="PTHR43664">
    <property type="entry name" value="MONOAMINE OXIDASE-RELATED"/>
    <property type="match status" value="1"/>
</dbReference>
<keyword evidence="3" id="KW-1185">Reference proteome</keyword>
<dbReference type="Proteomes" id="UP001201217">
    <property type="component" value="Unassembled WGS sequence"/>
</dbReference>